<dbReference type="RefSeq" id="WP_148781448.1">
    <property type="nucleotide sequence ID" value="NZ_VNHU01000002.1"/>
</dbReference>
<comment type="caution">
    <text evidence="3">The sequence shown here is derived from an EMBL/GenBank/DDBJ whole genome shotgun (WGS) entry which is preliminary data.</text>
</comment>
<dbReference type="Proteomes" id="UP000324376">
    <property type="component" value="Unassembled WGS sequence"/>
</dbReference>
<keyword evidence="4" id="KW-1185">Reference proteome</keyword>
<evidence type="ECO:0000259" key="2">
    <source>
        <dbReference type="Pfam" id="PF25218"/>
    </source>
</evidence>
<gene>
    <name evidence="3" type="ORF">BD809_1029</name>
</gene>
<accession>A0A5S5CBB6</accession>
<dbReference type="AlphaFoldDB" id="A0A5S5CBB6"/>
<name>A0A5S5CBB6_9FLAO</name>
<dbReference type="OrthoDB" id="695573at2"/>
<dbReference type="EMBL" id="VNHU01000002">
    <property type="protein sequence ID" value="TYP75802.1"/>
    <property type="molecule type" value="Genomic_DNA"/>
</dbReference>
<sequence>MNTGTIIVLAFPDTFVRYSDESALHVFPYLGLGKNKFIKAGHAALVLIENSTGRASYYDFGRYVTPPGTGRVRSAATDVELELPFNAKFDDAGNLDNLKEFLVWLEANPEKTHGEGRLVASLCYAINFESAKGYLMSMQEHGSLPYRAFGKKGSNCSRLVTDTLIRSTTNIIIKLYLKRIKIFTPSPLGNVLYASRKKDLYTVTDGCLQPYAGSVIRENLVNYFDKKIPVPLDESTHELKLVSKYLFFLSGIGSSAYFYIQETQDEEIYTIRRYTEKGIADFEGQFILEKKGFNFQKDFEIIHDSNCLFCHVQQEGEICKLQRIKRVF</sequence>
<evidence type="ECO:0000313" key="3">
    <source>
        <dbReference type="EMBL" id="TYP75802.1"/>
    </source>
</evidence>
<organism evidence="3 4">
    <name type="scientific">Aquimarina intermedia</name>
    <dbReference type="NCBI Taxonomy" id="350814"/>
    <lineage>
        <taxon>Bacteria</taxon>
        <taxon>Pseudomonadati</taxon>
        <taxon>Bacteroidota</taxon>
        <taxon>Flavobacteriia</taxon>
        <taxon>Flavobacteriales</taxon>
        <taxon>Flavobacteriaceae</taxon>
        <taxon>Aquimarina</taxon>
    </lineage>
</organism>
<dbReference type="InterPro" id="IPR057382">
    <property type="entry name" value="TseH"/>
</dbReference>
<reference evidence="3 4" key="1">
    <citation type="submission" date="2019-07" db="EMBL/GenBank/DDBJ databases">
        <title>Genomic Encyclopedia of Archaeal and Bacterial Type Strains, Phase II (KMG-II): from individual species to whole genera.</title>
        <authorList>
            <person name="Goeker M."/>
        </authorList>
    </citation>
    <scope>NUCLEOTIDE SEQUENCE [LARGE SCALE GENOMIC DNA]</scope>
    <source>
        <strain evidence="3 4">DSM 17527</strain>
    </source>
</reference>
<proteinExistence type="predicted"/>
<dbReference type="Pfam" id="PF25218">
    <property type="entry name" value="TseH"/>
    <property type="match status" value="1"/>
</dbReference>
<evidence type="ECO:0000313" key="4">
    <source>
        <dbReference type="Proteomes" id="UP000324376"/>
    </source>
</evidence>
<protein>
    <submittedName>
        <fullName evidence="3">Uncharacterized protein</fullName>
    </submittedName>
</protein>
<feature type="domain" description="DUF6695" evidence="1">
    <location>
        <begin position="248"/>
        <end position="324"/>
    </location>
</feature>
<feature type="domain" description="Type VI secretion system effector TseH-like" evidence="2">
    <location>
        <begin position="6"/>
        <end position="170"/>
    </location>
</feature>
<evidence type="ECO:0000259" key="1">
    <source>
        <dbReference type="Pfam" id="PF20405"/>
    </source>
</evidence>
<dbReference type="Pfam" id="PF20405">
    <property type="entry name" value="DUF6695"/>
    <property type="match status" value="1"/>
</dbReference>
<dbReference type="InterPro" id="IPR046517">
    <property type="entry name" value="DUF6695"/>
</dbReference>